<accession>I2FLS6</accession>
<dbReference type="GeneID" id="12979167"/>
<keyword evidence="2" id="KW-1185">Reference proteome</keyword>
<protein>
    <submittedName>
        <fullName evidence="1">Phage particle protein</fullName>
    </submittedName>
</protein>
<reference evidence="1 2" key="1">
    <citation type="journal article" date="2012" name="PLoS ONE">
        <title>Genomic Analysis of Pseudomonas putida Phage tf with Localized Single-Strand DNA Interruptions.</title>
        <authorList>
            <person name="Glukhov A.S."/>
            <person name="Krutilina A.I."/>
            <person name="Shlyapnikov M.G."/>
            <person name="Severinov K."/>
            <person name="Lavysh D."/>
            <person name="Kochetkov V.V."/>
            <person name="McGrath J.W."/>
            <person name="de Leeuwe C."/>
            <person name="Shaburova O.V."/>
            <person name="Krylov V.N."/>
            <person name="Akulenko N.V."/>
            <person name="Kulakov L.A."/>
        </authorList>
    </citation>
    <scope>NUCLEOTIDE SEQUENCE [LARGE SCALE GENOMIC DNA]</scope>
</reference>
<dbReference type="RefSeq" id="YP_006382515.1">
    <property type="nucleotide sequence ID" value="NC_017971.2"/>
</dbReference>
<dbReference type="Proteomes" id="UP000002867">
    <property type="component" value="Segment"/>
</dbReference>
<evidence type="ECO:0000313" key="2">
    <source>
        <dbReference type="Proteomes" id="UP000002867"/>
    </source>
</evidence>
<proteinExistence type="predicted"/>
<name>I2FLS6_9CAUD</name>
<dbReference type="KEGG" id="vg:12979167"/>
<dbReference type="EMBL" id="HE611333">
    <property type="protein sequence ID" value="CCE60810.1"/>
    <property type="molecule type" value="Genomic_DNA"/>
</dbReference>
<evidence type="ECO:0000313" key="1">
    <source>
        <dbReference type="EMBL" id="CCE60810.1"/>
    </source>
</evidence>
<sequence>MLDLDRQEIKNAVGIFTDPNPSDLPPNAWNEGRNVRFKDGKAIKSQGHEAVFGALPGGRGPKYAMPYLSEATPYWFVTGGDKIFRTEGTAYIDVSRAAPYSTIPSAKWNGGFLSGVAIMNNGVDVPQFVTTFGGSQFADLTNWPVGLQAKVVRPFKNYLIALNLTKTSVQMPTVVKWSSPADPGNVPFTWDETDPTNDAGENPLADTAGAIVDGKKLRDQFIIYKEDSVYTMRYIGGVFVFQFQQLFDDVGMISQNCAAEFDGKHFVVGQGDVYVHNGVQKNSVIEGKVKKALFDAIRAGSNNSVFVVPDYANSEMWVCFQSTAEAVSGSYCDRAAIYNWTTGLWTFRDLPQIVYATFGVIDPRTPDTWASDPNPWDSDTTVWGNSTYNPAKNKILLVSESNKATYSVGDTSLFGTSSFKSTLMRTDLYGGDDLHFKNVNSITPHIKGSGICNIYVGASQIMDAPVRWQGPFPYKIGTDFKIDCRVQGRYIGVRFEFDSVGQWEFSGYTIETNKLGGKR</sequence>
<organism evidence="1 2">
    <name type="scientific">Pseudomonas phage tf</name>
    <dbReference type="NCBI Taxonomy" id="1114179"/>
    <lineage>
        <taxon>Viruses</taxon>
        <taxon>Duplodnaviria</taxon>
        <taxon>Heunggongvirae</taxon>
        <taxon>Uroviricota</taxon>
        <taxon>Caudoviricetes</taxon>
        <taxon>Krylovvirus</taxon>
        <taxon>Krylovvirus tf</taxon>
    </lineage>
</organism>
<gene>
    <name evidence="1" type="ORF">tf_57</name>
</gene>
<dbReference type="OrthoDB" id="1513at10239"/>